<comment type="caution">
    <text evidence="1">The sequence shown here is derived from an EMBL/GenBank/DDBJ whole genome shotgun (WGS) entry which is preliminary data.</text>
</comment>
<evidence type="ECO:0000313" key="2">
    <source>
        <dbReference type="Proteomes" id="UP000789901"/>
    </source>
</evidence>
<protein>
    <submittedName>
        <fullName evidence="1">659_t:CDS:1</fullName>
    </submittedName>
</protein>
<dbReference type="Proteomes" id="UP000789901">
    <property type="component" value="Unassembled WGS sequence"/>
</dbReference>
<accession>A0ABN7WIN8</accession>
<feature type="non-terminal residue" evidence="1">
    <location>
        <position position="1"/>
    </location>
</feature>
<organism evidence="1 2">
    <name type="scientific">Gigaspora margarita</name>
    <dbReference type="NCBI Taxonomy" id="4874"/>
    <lineage>
        <taxon>Eukaryota</taxon>
        <taxon>Fungi</taxon>
        <taxon>Fungi incertae sedis</taxon>
        <taxon>Mucoromycota</taxon>
        <taxon>Glomeromycotina</taxon>
        <taxon>Glomeromycetes</taxon>
        <taxon>Diversisporales</taxon>
        <taxon>Gigasporaceae</taxon>
        <taxon>Gigaspora</taxon>
    </lineage>
</organism>
<sequence>KKLTQKKKLLVNNEYRIMDYGIEEIQLLEVTKDSNTKKALAEKTEDNLLIVVV</sequence>
<evidence type="ECO:0000313" key="1">
    <source>
        <dbReference type="EMBL" id="CAG8832460.1"/>
    </source>
</evidence>
<dbReference type="EMBL" id="CAJVQB010045405">
    <property type="protein sequence ID" value="CAG8832460.1"/>
    <property type="molecule type" value="Genomic_DNA"/>
</dbReference>
<gene>
    <name evidence="1" type="ORF">GMARGA_LOCUS31065</name>
</gene>
<name>A0ABN7WIN8_GIGMA</name>
<reference evidence="1 2" key="1">
    <citation type="submission" date="2021-06" db="EMBL/GenBank/DDBJ databases">
        <authorList>
            <person name="Kallberg Y."/>
            <person name="Tangrot J."/>
            <person name="Rosling A."/>
        </authorList>
    </citation>
    <scope>NUCLEOTIDE SEQUENCE [LARGE SCALE GENOMIC DNA]</scope>
    <source>
        <strain evidence="1 2">120-4 pot B 10/14</strain>
    </source>
</reference>
<keyword evidence="2" id="KW-1185">Reference proteome</keyword>
<proteinExistence type="predicted"/>